<dbReference type="PROSITE" id="PS00756">
    <property type="entry name" value="SECY_2"/>
    <property type="match status" value="1"/>
</dbReference>
<dbReference type="HAMAP" id="MF_01465">
    <property type="entry name" value="SecY"/>
    <property type="match status" value="1"/>
</dbReference>
<dbReference type="GeneID" id="96296265"/>
<dbReference type="GO" id="GO:0006605">
    <property type="term" value="P:protein targeting"/>
    <property type="evidence" value="ECO:0007669"/>
    <property type="project" value="UniProtKB-UniRule"/>
</dbReference>
<evidence type="ECO:0000256" key="6">
    <source>
        <dbReference type="ARBA" id="ARBA00022989"/>
    </source>
</evidence>
<keyword evidence="15" id="KW-1185">Reference proteome</keyword>
<dbReference type="Gene3D" id="1.10.3370.10">
    <property type="entry name" value="SecY subunit domain"/>
    <property type="match status" value="1"/>
</dbReference>
<evidence type="ECO:0000256" key="1">
    <source>
        <dbReference type="ARBA" id="ARBA00004141"/>
    </source>
</evidence>
<evidence type="ECO:0000256" key="3">
    <source>
        <dbReference type="ARBA" id="ARBA00022448"/>
    </source>
</evidence>
<feature type="transmembrane region" description="Helical" evidence="10">
    <location>
        <begin position="257"/>
        <end position="285"/>
    </location>
</feature>
<evidence type="ECO:0000256" key="11">
    <source>
        <dbReference type="RuleBase" id="RU000537"/>
    </source>
</evidence>
<dbReference type="NCBIfam" id="TIGR00967">
    <property type="entry name" value="3a0501s007"/>
    <property type="match status" value="1"/>
</dbReference>
<evidence type="ECO:0000256" key="8">
    <source>
        <dbReference type="ARBA" id="ARBA00023136"/>
    </source>
</evidence>
<evidence type="ECO:0000256" key="12">
    <source>
        <dbReference type="RuleBase" id="RU003484"/>
    </source>
</evidence>
<feature type="transmembrane region" description="Helical" evidence="10">
    <location>
        <begin position="74"/>
        <end position="98"/>
    </location>
</feature>
<reference evidence="15" key="1">
    <citation type="submission" date="2016-10" db="EMBL/GenBank/DDBJ databases">
        <authorList>
            <person name="Varghese N."/>
            <person name="Submissions S."/>
        </authorList>
    </citation>
    <scope>NUCLEOTIDE SEQUENCE [LARGE SCALE GENOMIC DNA]</scope>
    <source>
        <strain evidence="15">CGMCC 4.2126</strain>
    </source>
</reference>
<dbReference type="GO" id="GO:0005886">
    <property type="term" value="C:plasma membrane"/>
    <property type="evidence" value="ECO:0007669"/>
    <property type="project" value="UniProtKB-SubCell"/>
</dbReference>
<accession>A0A1I3FVG8</accession>
<dbReference type="Pfam" id="PF00344">
    <property type="entry name" value="SecY"/>
    <property type="match status" value="1"/>
</dbReference>
<proteinExistence type="inferred from homology"/>
<dbReference type="SUPFAM" id="SSF103491">
    <property type="entry name" value="Preprotein translocase SecY subunit"/>
    <property type="match status" value="1"/>
</dbReference>
<comment type="subcellular location">
    <subcellularLocation>
        <location evidence="10">Cell membrane</location>
        <topology evidence="10">Multi-pass membrane protein</topology>
    </subcellularLocation>
    <subcellularLocation>
        <location evidence="1 12">Membrane</location>
        <topology evidence="1 12">Multi-pass membrane protein</topology>
    </subcellularLocation>
</comment>
<keyword evidence="7 10" id="KW-0811">Translocation</keyword>
<feature type="transmembrane region" description="Helical" evidence="10">
    <location>
        <begin position="216"/>
        <end position="236"/>
    </location>
</feature>
<dbReference type="RefSeq" id="WP_031171169.1">
    <property type="nucleotide sequence ID" value="NZ_FOQY01000001.1"/>
</dbReference>
<keyword evidence="8 10" id="KW-0472">Membrane</keyword>
<sequence length="438" mass="47934">MLTAFTRAFRTPDLRNKLLFTLGIIALFRLGSVLPTPGVNNENIARCLQQAQAGDAGNIYGMVQLFSGGALLKLSVFALGIMPYITASIILQLLVVVIPRLEALKKEGQAGQTKITQYTRYLTIGLAILQSTAFIALARTGQLFPQCREDILLDKDNVFAIITMVLTMTAGTAVIMWLGELVTDRGVGNGMSILIFTQVIAVFPAELLNIGRQKGAFVFAVVIVTGIAMIALVVMVEQAQRRIPVQYAKRMVGRRMYGGTSTYIPLKVNQAGIIPVIFASSLLYLPQLVTTLFSNSQEEPNAVVQWIQQNMVTGDTPAYMITFFLLIVFFTYFYVSITFNPVEVADNMKKYGGFIPGIRPGRPTAEYLNYVLTRLTAPGALYLGLISMVPIIALALVGASQNFPFGGTSILIMVGVGLDTVKQIESQLQQRNYEGFLK</sequence>
<dbReference type="FunFam" id="1.10.3370.10:FF:000001">
    <property type="entry name" value="Preprotein translocase subunit SecY"/>
    <property type="match status" value="1"/>
</dbReference>
<dbReference type="InterPro" id="IPR030659">
    <property type="entry name" value="SecY_CS"/>
</dbReference>
<dbReference type="InterPro" id="IPR023201">
    <property type="entry name" value="SecY_dom_sf"/>
</dbReference>
<dbReference type="InterPro" id="IPR026593">
    <property type="entry name" value="SecY"/>
</dbReference>
<keyword evidence="4 10" id="KW-0812">Transmembrane</keyword>
<feature type="transmembrane region" description="Helical" evidence="10">
    <location>
        <begin position="379"/>
        <end position="397"/>
    </location>
</feature>
<keyword evidence="6 10" id="KW-1133">Transmembrane helix</keyword>
<evidence type="ECO:0000256" key="13">
    <source>
        <dbReference type="RuleBase" id="RU004349"/>
    </source>
</evidence>
<keyword evidence="3 10" id="KW-0813">Transport</keyword>
<evidence type="ECO:0000256" key="5">
    <source>
        <dbReference type="ARBA" id="ARBA00022927"/>
    </source>
</evidence>
<gene>
    <name evidence="10" type="primary">secY</name>
    <name evidence="14" type="ORF">SAMN05216275_101383</name>
</gene>
<dbReference type="AlphaFoldDB" id="A0A1I3FVG8"/>
<evidence type="ECO:0000256" key="7">
    <source>
        <dbReference type="ARBA" id="ARBA00023010"/>
    </source>
</evidence>
<protein>
    <recommendedName>
        <fullName evidence="9 10">Protein translocase subunit SecY</fullName>
    </recommendedName>
</protein>
<feature type="transmembrane region" description="Helical" evidence="10">
    <location>
        <begin position="318"/>
        <end position="339"/>
    </location>
</feature>
<evidence type="ECO:0000313" key="15">
    <source>
        <dbReference type="Proteomes" id="UP000199111"/>
    </source>
</evidence>
<evidence type="ECO:0000313" key="14">
    <source>
        <dbReference type="EMBL" id="SFI15137.1"/>
    </source>
</evidence>
<evidence type="ECO:0000256" key="10">
    <source>
        <dbReference type="HAMAP-Rule" id="MF_01465"/>
    </source>
</evidence>
<dbReference type="GO" id="GO:0043952">
    <property type="term" value="P:protein transport by the Sec complex"/>
    <property type="evidence" value="ECO:0007669"/>
    <property type="project" value="UniProtKB-UniRule"/>
</dbReference>
<dbReference type="PRINTS" id="PR00303">
    <property type="entry name" value="SECYTRNLCASE"/>
</dbReference>
<comment type="function">
    <text evidence="10 11">The central subunit of the protein translocation channel SecYEG. Consists of two halves formed by TMs 1-5 and 6-10. These two domains form a lateral gate at the front which open onto the bilayer between TMs 2 and 7, and are clamped together by SecE at the back. The channel is closed by both a pore ring composed of hydrophobic SecY resides and a short helix (helix 2A) on the extracellular side of the membrane which forms a plug. The plug probably moves laterally to allow the channel to open. The ring and the pore may move independently.</text>
</comment>
<evidence type="ECO:0000256" key="2">
    <source>
        <dbReference type="ARBA" id="ARBA00005751"/>
    </source>
</evidence>
<keyword evidence="5 10" id="KW-0653">Protein transport</keyword>
<dbReference type="PANTHER" id="PTHR10906">
    <property type="entry name" value="SECY/SEC61-ALPHA FAMILY MEMBER"/>
    <property type="match status" value="1"/>
</dbReference>
<name>A0A1I3FVG8_9ACTN</name>
<keyword evidence="10" id="KW-1003">Cell membrane</keyword>
<feature type="transmembrane region" description="Helical" evidence="10">
    <location>
        <begin position="191"/>
        <end position="210"/>
    </location>
</feature>
<dbReference type="InterPro" id="IPR002208">
    <property type="entry name" value="SecY/SEC61-alpha"/>
</dbReference>
<comment type="similarity">
    <text evidence="2 10 13">Belongs to the SecY/SEC61-alpha family.</text>
</comment>
<dbReference type="GO" id="GO:0065002">
    <property type="term" value="P:intracellular protein transmembrane transport"/>
    <property type="evidence" value="ECO:0007669"/>
    <property type="project" value="UniProtKB-UniRule"/>
</dbReference>
<dbReference type="Proteomes" id="UP000199111">
    <property type="component" value="Unassembled WGS sequence"/>
</dbReference>
<dbReference type="PIRSF" id="PIRSF004557">
    <property type="entry name" value="SecY"/>
    <property type="match status" value="1"/>
</dbReference>
<comment type="subunit">
    <text evidence="10">Component of the Sec protein translocase complex. Heterotrimer consisting of SecY, SecE and SecG subunits. The heterotrimers can form oligomers, although 1 heterotrimer is thought to be able to translocate proteins. Interacts with the ribosome. Interacts with SecDF, and other proteins may be involved. Interacts with SecA.</text>
</comment>
<feature type="transmembrane region" description="Helical" evidence="10">
    <location>
        <begin position="158"/>
        <end position="179"/>
    </location>
</feature>
<comment type="caution">
    <text evidence="10">Lacks conserved residue(s) required for the propagation of feature annotation.</text>
</comment>
<dbReference type="PROSITE" id="PS00755">
    <property type="entry name" value="SECY_1"/>
    <property type="match status" value="1"/>
</dbReference>
<organism evidence="14 15">
    <name type="scientific">Streptosporangium canum</name>
    <dbReference type="NCBI Taxonomy" id="324952"/>
    <lineage>
        <taxon>Bacteria</taxon>
        <taxon>Bacillati</taxon>
        <taxon>Actinomycetota</taxon>
        <taxon>Actinomycetes</taxon>
        <taxon>Streptosporangiales</taxon>
        <taxon>Streptosporangiaceae</taxon>
        <taxon>Streptosporangium</taxon>
    </lineage>
</organism>
<feature type="transmembrane region" description="Helical" evidence="10">
    <location>
        <begin position="118"/>
        <end position="138"/>
    </location>
</feature>
<dbReference type="EMBL" id="FOQY01000001">
    <property type="protein sequence ID" value="SFI15137.1"/>
    <property type="molecule type" value="Genomic_DNA"/>
</dbReference>
<evidence type="ECO:0000256" key="4">
    <source>
        <dbReference type="ARBA" id="ARBA00022692"/>
    </source>
</evidence>
<evidence type="ECO:0000256" key="9">
    <source>
        <dbReference type="ARBA" id="ARBA00039733"/>
    </source>
</evidence>